<dbReference type="Proteomes" id="UP000887540">
    <property type="component" value="Unplaced"/>
</dbReference>
<dbReference type="AlphaFoldDB" id="A0A914DTU6"/>
<name>A0A914DTU6_9BILA</name>
<evidence type="ECO:0000313" key="2">
    <source>
        <dbReference type="WBParaSite" id="ACRNAN_scaffold366.g16771.t1"/>
    </source>
</evidence>
<organism evidence="1 2">
    <name type="scientific">Acrobeloides nanus</name>
    <dbReference type="NCBI Taxonomy" id="290746"/>
    <lineage>
        <taxon>Eukaryota</taxon>
        <taxon>Metazoa</taxon>
        <taxon>Ecdysozoa</taxon>
        <taxon>Nematoda</taxon>
        <taxon>Chromadorea</taxon>
        <taxon>Rhabditida</taxon>
        <taxon>Tylenchina</taxon>
        <taxon>Cephalobomorpha</taxon>
        <taxon>Cephaloboidea</taxon>
        <taxon>Cephalobidae</taxon>
        <taxon>Acrobeloides</taxon>
    </lineage>
</organism>
<evidence type="ECO:0000313" key="1">
    <source>
        <dbReference type="Proteomes" id="UP000887540"/>
    </source>
</evidence>
<sequence length="340" mass="38299">MEFQTISKFPTLSSEYHYFVFNNDKIWAFSRNYVAQPTYHWGHRVSFTGGYTTYFDTKTSEWDSNGKVDFKEQASEENLEEFLFTFKNQIFMLLYSHFGGIQFLSLLKFDEESRNFARFAHVESDQKSQRVSQSGAGTKHTAILVDGETDEGKYLITHVDEIIQIHRLKISIDKQQVHVEYVGEISRDSVNGPPMQPTSAVVIDGSIYVTGAVHGCGLMWLPNRIFRVEINGGGFTLLEVSGDQSPSFGFTGSRFTALNPNTKNWTYFTGLTRSGMTGSTFNGEIWTLTNLNTGNPKWVKADLVAPDPEFDDPLIVVDHEVANLYIGSAKIGVAKAKLNF</sequence>
<proteinExistence type="predicted"/>
<accession>A0A914DTU6</accession>
<protein>
    <submittedName>
        <fullName evidence="2">Uncharacterized protein</fullName>
    </submittedName>
</protein>
<dbReference type="WBParaSite" id="ACRNAN_scaffold366.g16771.t1">
    <property type="protein sequence ID" value="ACRNAN_scaffold366.g16771.t1"/>
    <property type="gene ID" value="ACRNAN_scaffold366.g16771"/>
</dbReference>
<reference evidence="2" key="1">
    <citation type="submission" date="2022-11" db="UniProtKB">
        <authorList>
            <consortium name="WormBaseParasite"/>
        </authorList>
    </citation>
    <scope>IDENTIFICATION</scope>
</reference>
<keyword evidence="1" id="KW-1185">Reference proteome</keyword>